<dbReference type="EMBL" id="KL142372">
    <property type="protein sequence ID" value="KDR80033.1"/>
    <property type="molecule type" value="Genomic_DNA"/>
</dbReference>
<dbReference type="AlphaFoldDB" id="A0A067TM60"/>
<dbReference type="Gene3D" id="3.80.10.10">
    <property type="entry name" value="Ribonuclease Inhibitor"/>
    <property type="match status" value="1"/>
</dbReference>
<dbReference type="Proteomes" id="UP000027222">
    <property type="component" value="Unassembled WGS sequence"/>
</dbReference>
<reference evidence="2" key="1">
    <citation type="journal article" date="2014" name="Proc. Natl. Acad. Sci. U.S.A.">
        <title>Extensive sampling of basidiomycete genomes demonstrates inadequacy of the white-rot/brown-rot paradigm for wood decay fungi.</title>
        <authorList>
            <person name="Riley R."/>
            <person name="Salamov A.A."/>
            <person name="Brown D.W."/>
            <person name="Nagy L.G."/>
            <person name="Floudas D."/>
            <person name="Held B.W."/>
            <person name="Levasseur A."/>
            <person name="Lombard V."/>
            <person name="Morin E."/>
            <person name="Otillar R."/>
            <person name="Lindquist E.A."/>
            <person name="Sun H."/>
            <person name="LaButti K.M."/>
            <person name="Schmutz J."/>
            <person name="Jabbour D."/>
            <person name="Luo H."/>
            <person name="Baker S.E."/>
            <person name="Pisabarro A.G."/>
            <person name="Walton J.D."/>
            <person name="Blanchette R.A."/>
            <person name="Henrissat B."/>
            <person name="Martin F."/>
            <person name="Cullen D."/>
            <person name="Hibbett D.S."/>
            <person name="Grigoriev I.V."/>
        </authorList>
    </citation>
    <scope>NUCLEOTIDE SEQUENCE [LARGE SCALE GENOMIC DNA]</scope>
    <source>
        <strain evidence="2">CBS 339.88</strain>
    </source>
</reference>
<dbReference type="InterPro" id="IPR032675">
    <property type="entry name" value="LRR_dom_sf"/>
</dbReference>
<protein>
    <recommendedName>
        <fullName evidence="3">F-box domain-containing protein</fullName>
    </recommendedName>
</protein>
<keyword evidence="2" id="KW-1185">Reference proteome</keyword>
<accession>A0A067TM60</accession>
<name>A0A067TM60_GALM3</name>
<dbReference type="HOGENOM" id="CLU_063264_0_0_1"/>
<dbReference type="OrthoDB" id="3232239at2759"/>
<evidence type="ECO:0000313" key="1">
    <source>
        <dbReference type="EMBL" id="KDR80033.1"/>
    </source>
</evidence>
<organism evidence="1 2">
    <name type="scientific">Galerina marginata (strain CBS 339.88)</name>
    <dbReference type="NCBI Taxonomy" id="685588"/>
    <lineage>
        <taxon>Eukaryota</taxon>
        <taxon>Fungi</taxon>
        <taxon>Dikarya</taxon>
        <taxon>Basidiomycota</taxon>
        <taxon>Agaricomycotina</taxon>
        <taxon>Agaricomycetes</taxon>
        <taxon>Agaricomycetidae</taxon>
        <taxon>Agaricales</taxon>
        <taxon>Agaricineae</taxon>
        <taxon>Strophariaceae</taxon>
        <taxon>Galerina</taxon>
    </lineage>
</organism>
<gene>
    <name evidence="1" type="ORF">GALMADRAFT_136594</name>
</gene>
<evidence type="ECO:0008006" key="3">
    <source>
        <dbReference type="Google" id="ProtNLM"/>
    </source>
</evidence>
<sequence length="349" mass="39496">MTLLPPELLRLIMEYLTSNRRALYALTLASKALGSEATRLLYSSMTASDGKLHVRFLSTIHRFPAELAPLVRVYHLPTRHSNTGGQKDIWNLILTCLPLMVNLKELAFHKIIGSPSKIFPPLGDGFQAPFQLDKFSWNESNRSSNETYEAQALSFLETQPELTQLHWTSHRNLILTLPVNVCSKLKRLEGSTNAIRAIIPSRSITELHWLNSGYFYRAQDEVLTLNGLRALRAISIRSYTHLRLMSASLGINSLHPLSNVEAVELCIVYGTDCSHTDLPEKLSSFPQLKKLVITTPNGGARYRDKYDPTSQISQLFAQLSHLKSVDFLLYPGPVYRRWVDGVYFQIPCQ</sequence>
<evidence type="ECO:0000313" key="2">
    <source>
        <dbReference type="Proteomes" id="UP000027222"/>
    </source>
</evidence>
<proteinExistence type="predicted"/>